<evidence type="ECO:0000256" key="2">
    <source>
        <dbReference type="ARBA" id="ARBA00022679"/>
    </source>
</evidence>
<dbReference type="EMBL" id="RCWJ01000002">
    <property type="protein sequence ID" value="RLQ84580.1"/>
    <property type="molecule type" value="Genomic_DNA"/>
</dbReference>
<dbReference type="Proteomes" id="UP000282460">
    <property type="component" value="Unassembled WGS sequence"/>
</dbReference>
<dbReference type="CDD" id="cd06533">
    <property type="entry name" value="Glyco_transf_WecG_TagA"/>
    <property type="match status" value="1"/>
</dbReference>
<dbReference type="OrthoDB" id="9771846at2"/>
<evidence type="ECO:0000313" key="3">
    <source>
        <dbReference type="EMBL" id="RLQ84580.1"/>
    </source>
</evidence>
<evidence type="ECO:0000313" key="4">
    <source>
        <dbReference type="Proteomes" id="UP000282460"/>
    </source>
</evidence>
<comment type="caution">
    <text evidence="3">The sequence shown here is derived from an EMBL/GenBank/DDBJ whole genome shotgun (WGS) entry which is preliminary data.</text>
</comment>
<name>A0A3L7J279_9MICO</name>
<dbReference type="AlphaFoldDB" id="A0A3L7J279"/>
<protein>
    <submittedName>
        <fullName evidence="3">Glycosyltransferase</fullName>
    </submittedName>
</protein>
<dbReference type="InterPro" id="IPR004629">
    <property type="entry name" value="WecG_TagA_CpsF"/>
</dbReference>
<dbReference type="RefSeq" id="WP_121659625.1">
    <property type="nucleotide sequence ID" value="NZ_BMEK01000002.1"/>
</dbReference>
<dbReference type="GO" id="GO:0016758">
    <property type="term" value="F:hexosyltransferase activity"/>
    <property type="evidence" value="ECO:0007669"/>
    <property type="project" value="TreeGrafter"/>
</dbReference>
<keyword evidence="2 3" id="KW-0808">Transferase</keyword>
<dbReference type="Pfam" id="PF03808">
    <property type="entry name" value="Glyco_tran_WecG"/>
    <property type="match status" value="1"/>
</dbReference>
<dbReference type="NCBIfam" id="TIGR00696">
    <property type="entry name" value="wecG_tagA_cpsF"/>
    <property type="match status" value="1"/>
</dbReference>
<keyword evidence="1" id="KW-0328">Glycosyltransferase</keyword>
<dbReference type="PANTHER" id="PTHR34136:SF1">
    <property type="entry name" value="UDP-N-ACETYL-D-MANNOSAMINURONIC ACID TRANSFERASE"/>
    <property type="match status" value="1"/>
</dbReference>
<evidence type="ECO:0000256" key="1">
    <source>
        <dbReference type="ARBA" id="ARBA00022676"/>
    </source>
</evidence>
<keyword evidence="4" id="KW-1185">Reference proteome</keyword>
<reference evidence="3 4" key="1">
    <citation type="submission" date="2018-10" db="EMBL/GenBank/DDBJ databases">
        <authorList>
            <person name="Li J."/>
        </authorList>
    </citation>
    <scope>NUCLEOTIDE SEQUENCE [LARGE SCALE GENOMIC DNA]</scope>
    <source>
        <strain evidence="3 4">ZD1-4</strain>
    </source>
</reference>
<sequence>MTLVPERRITLGGVPVDVRGFDEAVDLIASRPLAHESTPLAVASINLDHIHHFGTGSKWGQHLSAQSPQPTAHPTVEWLNLIDGAPIAVRARQIVGEDCPRLAGSDLITPLLDRAEQTGASVGFLGGSLETQALLRDYLRLARPALRIAGFWSPSREELSDPDACGRMSEDISAAKTDILIVGLGKPRQELWIAEYGPATHAQVLLAFGAVVDFLAGRVRRAPHWISEAGLEWAWRLVLEPRRLARRYLVEGPSALLRIMASRVEPGLPLTTDAALPAVGGDT</sequence>
<accession>A0A3L7J279</accession>
<organism evidence="3 4">
    <name type="scientific">Mycetocola zhadangensis</name>
    <dbReference type="NCBI Taxonomy" id="1164595"/>
    <lineage>
        <taxon>Bacteria</taxon>
        <taxon>Bacillati</taxon>
        <taxon>Actinomycetota</taxon>
        <taxon>Actinomycetes</taxon>
        <taxon>Micrococcales</taxon>
        <taxon>Microbacteriaceae</taxon>
        <taxon>Mycetocola</taxon>
    </lineage>
</organism>
<proteinExistence type="predicted"/>
<dbReference type="PANTHER" id="PTHR34136">
    <property type="match status" value="1"/>
</dbReference>
<gene>
    <name evidence="3" type="ORF">D9V28_10475</name>
</gene>